<comment type="caution">
    <text evidence="3">The sequence shown here is derived from an EMBL/GenBank/DDBJ whole genome shotgun (WGS) entry which is preliminary data.</text>
</comment>
<evidence type="ECO:0000259" key="2">
    <source>
        <dbReference type="SMART" id="SM00860"/>
    </source>
</evidence>
<dbReference type="PATRIC" id="fig|888050.3.peg.1568"/>
<feature type="domain" description="Knr4/Smi1-like" evidence="2">
    <location>
        <begin position="16"/>
        <end position="155"/>
    </location>
</feature>
<dbReference type="OrthoDB" id="4827574at2"/>
<evidence type="ECO:0000313" key="3">
    <source>
        <dbReference type="EMBL" id="ENO17722.1"/>
    </source>
</evidence>
<protein>
    <recommendedName>
        <fullName evidence="2">Knr4/Smi1-like domain-containing protein</fullName>
    </recommendedName>
</protein>
<dbReference type="SUPFAM" id="SSF160631">
    <property type="entry name" value="SMI1/KNR4-like"/>
    <property type="match status" value="1"/>
</dbReference>
<gene>
    <name evidence="3" type="ORF">HMPREF9004_1632</name>
</gene>
<dbReference type="STRING" id="888050.HMPREF9004_1632"/>
<dbReference type="SMART" id="SM00860">
    <property type="entry name" value="SMI1_KNR4"/>
    <property type="match status" value="1"/>
</dbReference>
<dbReference type="HOGENOM" id="CLU_124815_0_0_11"/>
<reference evidence="3 4" key="1">
    <citation type="submission" date="2013-03" db="EMBL/GenBank/DDBJ databases">
        <title>Reference genome for the Human Microbiome Project.</title>
        <authorList>
            <person name="Aqrawi P."/>
            <person name="Ayvaz T."/>
            <person name="Bess C."/>
            <person name="Blankenburg K."/>
            <person name="Coyle M."/>
            <person name="Deng J."/>
            <person name="Forbes L."/>
            <person name="Fowler G."/>
            <person name="Francisco L."/>
            <person name="Fu Q."/>
            <person name="Gibbs R."/>
            <person name="Gross S."/>
            <person name="Gubbala S."/>
            <person name="Hale W."/>
            <person name="Hemphill L."/>
            <person name="Highlander S."/>
            <person name="Hirani K."/>
            <person name="Jackson L."/>
            <person name="Jakkamsetti A."/>
            <person name="Javaid M."/>
            <person name="Jayaseelan J.C."/>
            <person name="Jiang H."/>
            <person name="Joshi V."/>
            <person name="Korchina V."/>
            <person name="Kovar C."/>
            <person name="Lara F."/>
            <person name="Lee S."/>
            <person name="Liu Y."/>
            <person name="Mata R."/>
            <person name="Mathew T."/>
            <person name="Munidasa M."/>
            <person name="Muzny D."/>
            <person name="Nazareth L."/>
            <person name="Ngo R."/>
            <person name="Nguyen L."/>
            <person name="Nguyen N."/>
            <person name="Okwuonu G."/>
            <person name="Ongeri F."/>
            <person name="Palculict T."/>
            <person name="Patil S."/>
            <person name="Petrosino J."/>
            <person name="Pham C."/>
            <person name="Pham P."/>
            <person name="Pu L.-L."/>
            <person name="Qin X."/>
            <person name="Qu J."/>
            <person name="Reid J."/>
            <person name="Ross M."/>
            <person name="Ruth R."/>
            <person name="Saada N."/>
            <person name="San Lucas F."/>
            <person name="Santibanez J."/>
            <person name="Shang Y."/>
            <person name="Simmons D."/>
            <person name="Song X.-Z."/>
            <person name="Tang L.-Y."/>
            <person name="Thornton R."/>
            <person name="Warren J."/>
            <person name="Weissenberger G."/>
            <person name="Wilczek-Boney K."/>
            <person name="Worley K."/>
            <person name="Youmans B."/>
            <person name="Zhang J."/>
            <person name="Zhang L."/>
            <person name="Zhao Z."/>
            <person name="Zhou C."/>
            <person name="Zhu D."/>
            <person name="Zhu Y."/>
        </authorList>
    </citation>
    <scope>NUCLEOTIDE SEQUENCE [LARGE SCALE GENOMIC DNA]</scope>
    <source>
        <strain evidence="3 4">F0333</strain>
    </source>
</reference>
<dbReference type="InterPro" id="IPR018958">
    <property type="entry name" value="Knr4/Smi1-like_dom"/>
</dbReference>
<proteinExistence type="predicted"/>
<name>N6X2S5_9ACTO</name>
<dbReference type="Pfam" id="PF09346">
    <property type="entry name" value="SMI1_KNR4"/>
    <property type="match status" value="1"/>
</dbReference>
<accession>N6X2S5</accession>
<dbReference type="RefSeq" id="WP_005964256.1">
    <property type="nucleotide sequence ID" value="NZ_CP040505.1"/>
</dbReference>
<evidence type="ECO:0000313" key="4">
    <source>
        <dbReference type="Proteomes" id="UP000013015"/>
    </source>
</evidence>
<dbReference type="Proteomes" id="UP000013015">
    <property type="component" value="Unassembled WGS sequence"/>
</dbReference>
<keyword evidence="4" id="KW-1185">Reference proteome</keyword>
<dbReference type="Gene3D" id="3.40.1580.10">
    <property type="entry name" value="SMI1/KNR4-like"/>
    <property type="match status" value="1"/>
</dbReference>
<dbReference type="EMBL" id="AQHZ01000024">
    <property type="protein sequence ID" value="ENO17722.1"/>
    <property type="molecule type" value="Genomic_DNA"/>
</dbReference>
<dbReference type="InterPro" id="IPR037883">
    <property type="entry name" value="Knr4/Smi1-like_sf"/>
</dbReference>
<dbReference type="eggNOG" id="COG0457">
    <property type="taxonomic scope" value="Bacteria"/>
</dbReference>
<dbReference type="AlphaFoldDB" id="N6X2S5"/>
<organism evidence="3 4">
    <name type="scientific">Schaalia cardiffensis F0333</name>
    <dbReference type="NCBI Taxonomy" id="888050"/>
    <lineage>
        <taxon>Bacteria</taxon>
        <taxon>Bacillati</taxon>
        <taxon>Actinomycetota</taxon>
        <taxon>Actinomycetes</taxon>
        <taxon>Actinomycetales</taxon>
        <taxon>Actinomycetaceae</taxon>
        <taxon>Schaalia</taxon>
    </lineage>
</organism>
<feature type="region of interest" description="Disordered" evidence="1">
    <location>
        <begin position="1"/>
        <end position="22"/>
    </location>
</feature>
<evidence type="ECO:0000256" key="1">
    <source>
        <dbReference type="SAM" id="MobiDB-lite"/>
    </source>
</evidence>
<sequence>MDRSPLLRGALDSAPQPDEETISEVEKRLGYRLPAAYIELCHHCNGGGFNRDCFPTMEETSWAEDHVAITAYSAIGPDTANSLCGSCGSQFMIEEWGYPPIGIVFGQCPSAGHDVIMLDYCECGPEGEPQVVHVDQEFDYARTLLVPDFASFIKGLVPAEDFEDVEEEERERLHAVESALVGTLPP</sequence>